<evidence type="ECO:0000313" key="2">
    <source>
        <dbReference type="Proteomes" id="UP001159405"/>
    </source>
</evidence>
<sequence length="107" mass="12797">MASANPDILYKFESMRTKWRRCFEEDKPDIAKTVRHFFGRQFYRKHKHSTYVIGELPEGIFRLKPTMYQNLKKKIEEQIEETLPDVRPTAGATLLCHSYTERKMVSR</sequence>
<organism evidence="1 2">
    <name type="scientific">Porites lobata</name>
    <dbReference type="NCBI Taxonomy" id="104759"/>
    <lineage>
        <taxon>Eukaryota</taxon>
        <taxon>Metazoa</taxon>
        <taxon>Cnidaria</taxon>
        <taxon>Anthozoa</taxon>
        <taxon>Hexacorallia</taxon>
        <taxon>Scleractinia</taxon>
        <taxon>Fungiina</taxon>
        <taxon>Poritidae</taxon>
        <taxon>Porites</taxon>
    </lineage>
</organism>
<gene>
    <name evidence="1" type="ORF">PLOB_00016427</name>
</gene>
<keyword evidence="2" id="KW-1185">Reference proteome</keyword>
<reference evidence="1 2" key="1">
    <citation type="submission" date="2022-05" db="EMBL/GenBank/DDBJ databases">
        <authorList>
            <consortium name="Genoscope - CEA"/>
            <person name="William W."/>
        </authorList>
    </citation>
    <scope>NUCLEOTIDE SEQUENCE [LARGE SCALE GENOMIC DNA]</scope>
</reference>
<evidence type="ECO:0000313" key="1">
    <source>
        <dbReference type="EMBL" id="CAH3033279.1"/>
    </source>
</evidence>
<dbReference type="EMBL" id="CALNXK010000002">
    <property type="protein sequence ID" value="CAH3033279.1"/>
    <property type="molecule type" value="Genomic_DNA"/>
</dbReference>
<proteinExistence type="predicted"/>
<accession>A0ABN8MPY5</accession>
<protein>
    <submittedName>
        <fullName evidence="1">Uncharacterized protein</fullName>
    </submittedName>
</protein>
<name>A0ABN8MPY5_9CNID</name>
<dbReference type="Proteomes" id="UP001159405">
    <property type="component" value="Unassembled WGS sequence"/>
</dbReference>
<comment type="caution">
    <text evidence="1">The sequence shown here is derived from an EMBL/GenBank/DDBJ whole genome shotgun (WGS) entry which is preliminary data.</text>
</comment>